<dbReference type="PANTHER" id="PTHR48213:SF1">
    <property type="entry name" value="PROSTATIC SPERMINE-BINDING-LIKE PROTEIN"/>
    <property type="match status" value="1"/>
</dbReference>
<evidence type="ECO:0000313" key="3">
    <source>
        <dbReference type="Proteomes" id="UP000467840"/>
    </source>
</evidence>
<proteinExistence type="predicted"/>
<comment type="caution">
    <text evidence="2">The sequence shown here is derived from an EMBL/GenBank/DDBJ whole genome shotgun (WGS) entry which is preliminary data.</text>
</comment>
<gene>
    <name evidence="2" type="ORF">GH714_031322</name>
</gene>
<accession>A0A6A6NBX0</accession>
<dbReference type="EMBL" id="JAAGAX010000002">
    <property type="protein sequence ID" value="KAF2322844.1"/>
    <property type="molecule type" value="Genomic_DNA"/>
</dbReference>
<sequence length="245" mass="27481">MESSRKQPQKSESHRKQIDVKLRITAPPMAKQSTSPSAAAITAIAAAESLFQDDLVFLDEQEANDLSYWELVNPSDADSDTESLHSLENGFLSLYSLKPSSPPKSPIINQEIQTLEARQDQDLVVDVNFQDDHVKYCHESDYSRYQREAGPIIFSGVAYGLADADADELEEQEEDDEEVGDEDGFGLDDELVPWHVSAKLGRQRMRKLGKRVFAKMGNSKRNPFSYVKPGLIAIVELNGCWVIEF</sequence>
<reference evidence="2 3" key="1">
    <citation type="journal article" date="2020" name="Mol. Plant">
        <title>The Chromosome-Based Rubber Tree Genome Provides New Insights into Spurge Genome Evolution and Rubber Biosynthesis.</title>
        <authorList>
            <person name="Liu J."/>
            <person name="Shi C."/>
            <person name="Shi C.C."/>
            <person name="Li W."/>
            <person name="Zhang Q.J."/>
            <person name="Zhang Y."/>
            <person name="Li K."/>
            <person name="Lu H.F."/>
            <person name="Shi C."/>
            <person name="Zhu S.T."/>
            <person name="Xiao Z.Y."/>
            <person name="Nan H."/>
            <person name="Yue Y."/>
            <person name="Zhu X.G."/>
            <person name="Wu Y."/>
            <person name="Hong X.N."/>
            <person name="Fan G.Y."/>
            <person name="Tong Y."/>
            <person name="Zhang D."/>
            <person name="Mao C.L."/>
            <person name="Liu Y.L."/>
            <person name="Hao S.J."/>
            <person name="Liu W.Q."/>
            <person name="Lv M.Q."/>
            <person name="Zhang H.B."/>
            <person name="Liu Y."/>
            <person name="Hu-Tang G.R."/>
            <person name="Wang J.P."/>
            <person name="Wang J.H."/>
            <person name="Sun Y.H."/>
            <person name="Ni S.B."/>
            <person name="Chen W.B."/>
            <person name="Zhang X.C."/>
            <person name="Jiao Y.N."/>
            <person name="Eichler E.E."/>
            <person name="Li G.H."/>
            <person name="Liu X."/>
            <person name="Gao L.Z."/>
        </authorList>
    </citation>
    <scope>NUCLEOTIDE SEQUENCE [LARGE SCALE GENOMIC DNA]</scope>
    <source>
        <strain evidence="3">cv. GT1</strain>
        <tissue evidence="2">Leaf</tissue>
    </source>
</reference>
<dbReference type="AlphaFoldDB" id="A0A6A6NBX0"/>
<evidence type="ECO:0000313" key="2">
    <source>
        <dbReference type="EMBL" id="KAF2322844.1"/>
    </source>
</evidence>
<protein>
    <submittedName>
        <fullName evidence="2">Uncharacterized protein</fullName>
    </submittedName>
</protein>
<dbReference type="PANTHER" id="PTHR48213">
    <property type="entry name" value="VID27-LIKE PROTEIN"/>
    <property type="match status" value="1"/>
</dbReference>
<dbReference type="Proteomes" id="UP000467840">
    <property type="component" value="Chromosome 11"/>
</dbReference>
<name>A0A6A6NBX0_HEVBR</name>
<organism evidence="2 3">
    <name type="scientific">Hevea brasiliensis</name>
    <name type="common">Para rubber tree</name>
    <name type="synonym">Siphonia brasiliensis</name>
    <dbReference type="NCBI Taxonomy" id="3981"/>
    <lineage>
        <taxon>Eukaryota</taxon>
        <taxon>Viridiplantae</taxon>
        <taxon>Streptophyta</taxon>
        <taxon>Embryophyta</taxon>
        <taxon>Tracheophyta</taxon>
        <taxon>Spermatophyta</taxon>
        <taxon>Magnoliopsida</taxon>
        <taxon>eudicotyledons</taxon>
        <taxon>Gunneridae</taxon>
        <taxon>Pentapetalae</taxon>
        <taxon>rosids</taxon>
        <taxon>fabids</taxon>
        <taxon>Malpighiales</taxon>
        <taxon>Euphorbiaceae</taxon>
        <taxon>Crotonoideae</taxon>
        <taxon>Micrandreae</taxon>
        <taxon>Hevea</taxon>
    </lineage>
</organism>
<keyword evidence="3" id="KW-1185">Reference proteome</keyword>
<feature type="region of interest" description="Disordered" evidence="1">
    <location>
        <begin position="166"/>
        <end position="185"/>
    </location>
</feature>
<evidence type="ECO:0000256" key="1">
    <source>
        <dbReference type="SAM" id="MobiDB-lite"/>
    </source>
</evidence>